<dbReference type="EMBL" id="CP026115">
    <property type="protein sequence ID" value="QHW08407.1"/>
    <property type="molecule type" value="Genomic_DNA"/>
</dbReference>
<reference evidence="1 2" key="1">
    <citation type="submission" date="2020-02" db="EMBL/GenBank/DDBJ databases">
        <title>Pseudomonas Putida W5 Complete Genome Assembly.</title>
        <authorList>
            <person name="Yuan Z.-C."/>
            <person name="Shaw G.A."/>
            <person name="Cusano A.D."/>
            <person name="Caddey B.J."/>
            <person name="Weselowski B.J."/>
        </authorList>
    </citation>
    <scope>NUCLEOTIDE SEQUENCE [LARGE SCALE GENOMIC DNA]</scope>
    <source>
        <strain evidence="1 2">W5</strain>
    </source>
</reference>
<dbReference type="InterPro" id="IPR002204">
    <property type="entry name" value="3-OH-isobutyrate_DH-rel_CS"/>
</dbReference>
<dbReference type="AlphaFoldDB" id="A0A6I7ESF3"/>
<name>A0A6I7ESF3_PSEPU</name>
<evidence type="ECO:0000313" key="2">
    <source>
        <dbReference type="Proteomes" id="UP000464480"/>
    </source>
</evidence>
<dbReference type="GO" id="GO:0016491">
    <property type="term" value="F:oxidoreductase activity"/>
    <property type="evidence" value="ECO:0007669"/>
    <property type="project" value="InterPro"/>
</dbReference>
<accession>A0A6I7ESF3</accession>
<organism evidence="1 2">
    <name type="scientific">Pseudomonas putida</name>
    <name type="common">Arthrobacter siderocapsulatus</name>
    <dbReference type="NCBI Taxonomy" id="303"/>
    <lineage>
        <taxon>Bacteria</taxon>
        <taxon>Pseudomonadati</taxon>
        <taxon>Pseudomonadota</taxon>
        <taxon>Gammaproteobacteria</taxon>
        <taxon>Pseudomonadales</taxon>
        <taxon>Pseudomonadaceae</taxon>
        <taxon>Pseudomonas</taxon>
    </lineage>
</organism>
<protein>
    <submittedName>
        <fullName evidence="1">Uncharacterized protein</fullName>
    </submittedName>
</protein>
<evidence type="ECO:0000313" key="1">
    <source>
        <dbReference type="EMBL" id="QHW08407.1"/>
    </source>
</evidence>
<dbReference type="RefSeq" id="WP_159410781.1">
    <property type="nucleotide sequence ID" value="NZ_CP026115.2"/>
</dbReference>
<proteinExistence type="predicted"/>
<gene>
    <name evidence="1" type="ORF">C2H86_28615</name>
</gene>
<dbReference type="Proteomes" id="UP000464480">
    <property type="component" value="Chromosome"/>
</dbReference>
<dbReference type="PROSITE" id="PS00895">
    <property type="entry name" value="3_HYDROXYISOBUT_DH"/>
    <property type="match status" value="1"/>
</dbReference>
<sequence length="48" mass="4820">MHNPVDACSGFDVSVVGLGAMGTIMAQSMGYGDQDIAAVTQAFATGAR</sequence>